<reference evidence="4" key="1">
    <citation type="submission" date="2022-04" db="EMBL/GenBank/DDBJ databases">
        <title>Lysobacter sp. CAU 1642 isolated from sea sand.</title>
        <authorList>
            <person name="Kim W."/>
        </authorList>
    </citation>
    <scope>NUCLEOTIDE SEQUENCE</scope>
    <source>
        <strain evidence="4">CAU 1642</strain>
    </source>
</reference>
<feature type="domain" description="NodB homology" evidence="3">
    <location>
        <begin position="61"/>
        <end position="259"/>
    </location>
</feature>
<dbReference type="InterPro" id="IPR051398">
    <property type="entry name" value="Polysacch_Deacetylase"/>
</dbReference>
<proteinExistence type="predicted"/>
<dbReference type="PANTHER" id="PTHR34216:SF3">
    <property type="entry name" value="POLY-BETA-1,6-N-ACETYL-D-GLUCOSAMINE N-DEACETYLASE"/>
    <property type="match status" value="1"/>
</dbReference>
<dbReference type="PANTHER" id="PTHR34216">
    <property type="match status" value="1"/>
</dbReference>
<dbReference type="InterPro" id="IPR002509">
    <property type="entry name" value="NODB_dom"/>
</dbReference>
<sequence>MAGEVLVLMYHAVDAGDGGPHGADPHYTVSAARFAEHLDALAATGRHVGSARDGLAAGEAEGVWLTFDDGDLSNHQAAFPLLAERRLRADFFVNPARVGTRGFCSWAQLREMADAGMSIQSHGMDHRYFTHLSPEALVEDLRRSRLAIEDALGRPVSLLAPPGGRCPPGLDRLARSCGYAAVLGSAPGTLQRGQVRGIAPRVAVLAGHAPEQLCRWALQGQSALRRQRLRYGLLAGAKRLLGDRGYERLRSALLGGAGG</sequence>
<keyword evidence="5" id="KW-1185">Reference proteome</keyword>
<evidence type="ECO:0000256" key="1">
    <source>
        <dbReference type="ARBA" id="ARBA00004613"/>
    </source>
</evidence>
<dbReference type="Gene3D" id="3.20.20.370">
    <property type="entry name" value="Glycoside hydrolase/deacetylase"/>
    <property type="match status" value="1"/>
</dbReference>
<dbReference type="Pfam" id="PF01522">
    <property type="entry name" value="Polysacc_deac_1"/>
    <property type="match status" value="1"/>
</dbReference>
<dbReference type="Proteomes" id="UP001431449">
    <property type="component" value="Unassembled WGS sequence"/>
</dbReference>
<dbReference type="InterPro" id="IPR011330">
    <property type="entry name" value="Glyco_hydro/deAcase_b/a-brl"/>
</dbReference>
<evidence type="ECO:0000256" key="2">
    <source>
        <dbReference type="ARBA" id="ARBA00022729"/>
    </source>
</evidence>
<evidence type="ECO:0000259" key="3">
    <source>
        <dbReference type="PROSITE" id="PS51677"/>
    </source>
</evidence>
<keyword evidence="2" id="KW-0732">Signal</keyword>
<dbReference type="CDD" id="cd10918">
    <property type="entry name" value="CE4_NodB_like_5s_6s"/>
    <property type="match status" value="1"/>
</dbReference>
<dbReference type="EMBL" id="JALNMH010000007">
    <property type="protein sequence ID" value="MCK7593990.1"/>
    <property type="molecule type" value="Genomic_DNA"/>
</dbReference>
<protein>
    <submittedName>
        <fullName evidence="4">Polysaccharide deacetylase family protein</fullName>
    </submittedName>
</protein>
<evidence type="ECO:0000313" key="4">
    <source>
        <dbReference type="EMBL" id="MCK7593990.1"/>
    </source>
</evidence>
<accession>A0ABT0GHG6</accession>
<dbReference type="SUPFAM" id="SSF88713">
    <property type="entry name" value="Glycoside hydrolase/deacetylase"/>
    <property type="match status" value="1"/>
</dbReference>
<comment type="subcellular location">
    <subcellularLocation>
        <location evidence="1">Secreted</location>
    </subcellularLocation>
</comment>
<dbReference type="PROSITE" id="PS51677">
    <property type="entry name" value="NODB"/>
    <property type="match status" value="1"/>
</dbReference>
<name>A0ABT0GHG6_9GAMM</name>
<organism evidence="4 5">
    <name type="scientific">Pseudomarimonas salicorniae</name>
    <dbReference type="NCBI Taxonomy" id="2933270"/>
    <lineage>
        <taxon>Bacteria</taxon>
        <taxon>Pseudomonadati</taxon>
        <taxon>Pseudomonadota</taxon>
        <taxon>Gammaproteobacteria</taxon>
        <taxon>Lysobacterales</taxon>
        <taxon>Lysobacteraceae</taxon>
        <taxon>Pseudomarimonas</taxon>
    </lineage>
</organism>
<comment type="caution">
    <text evidence="4">The sequence shown here is derived from an EMBL/GenBank/DDBJ whole genome shotgun (WGS) entry which is preliminary data.</text>
</comment>
<gene>
    <name evidence="4" type="ORF">M0G41_09930</name>
</gene>
<dbReference type="RefSeq" id="WP_248208808.1">
    <property type="nucleotide sequence ID" value="NZ_JALNMH010000007.1"/>
</dbReference>
<evidence type="ECO:0000313" key="5">
    <source>
        <dbReference type="Proteomes" id="UP001431449"/>
    </source>
</evidence>